<evidence type="ECO:0000259" key="2">
    <source>
        <dbReference type="Pfam" id="PF01557"/>
    </source>
</evidence>
<dbReference type="InterPro" id="IPR036663">
    <property type="entry name" value="Fumarylacetoacetase_C_sf"/>
</dbReference>
<dbReference type="GO" id="GO:0046872">
    <property type="term" value="F:metal ion binding"/>
    <property type="evidence" value="ECO:0007669"/>
    <property type="project" value="UniProtKB-KW"/>
</dbReference>
<gene>
    <name evidence="3" type="ORF">C6V80_07620</name>
    <name evidence="4" type="ORF">EDC58_1368</name>
</gene>
<reference evidence="3" key="3">
    <citation type="submission" date="2019-06" db="EMBL/GenBank/DDBJ databases">
        <title>A comparative analysis of the Nautiliaceae.</title>
        <authorList>
            <person name="Grosche A."/>
            <person name="Smedile F."/>
            <person name="Vetriani C."/>
        </authorList>
    </citation>
    <scope>NUCLEOTIDE SEQUENCE</scope>
    <source>
        <strain evidence="3">TB6</strain>
    </source>
</reference>
<protein>
    <submittedName>
        <fullName evidence="4">2-keto-4-pentenoate hydratase/2-oxohepta-3-ene-1,7-dioic acid hydratase in catechol pathway</fullName>
    </submittedName>
    <submittedName>
        <fullName evidence="3">Fumarylacetoacetate hydrolase family protein</fullName>
    </submittedName>
</protein>
<dbReference type="SUPFAM" id="SSF56529">
    <property type="entry name" value="FAH"/>
    <property type="match status" value="1"/>
</dbReference>
<dbReference type="PANTHER" id="PTHR11820:SF7">
    <property type="entry name" value="ACYLPYRUVASE FAHD1, MITOCHONDRIAL"/>
    <property type="match status" value="1"/>
</dbReference>
<keyword evidence="3" id="KW-0378">Hydrolase</keyword>
<dbReference type="Proteomes" id="UP000272781">
    <property type="component" value="Unassembled WGS sequence"/>
</dbReference>
<dbReference type="PANTHER" id="PTHR11820">
    <property type="entry name" value="ACYLPYRUVASE"/>
    <property type="match status" value="1"/>
</dbReference>
<evidence type="ECO:0000313" key="3">
    <source>
        <dbReference type="EMBL" id="QCI28841.1"/>
    </source>
</evidence>
<evidence type="ECO:0000313" key="4">
    <source>
        <dbReference type="EMBL" id="ROR39428.1"/>
    </source>
</evidence>
<dbReference type="InterPro" id="IPR011234">
    <property type="entry name" value="Fumarylacetoacetase-like_C"/>
</dbReference>
<dbReference type="RefSeq" id="WP_123352763.1">
    <property type="nucleotide sequence ID" value="NZ_CP027432.2"/>
</dbReference>
<name>A0AAJ4RCA3_9BACT</name>
<evidence type="ECO:0000313" key="6">
    <source>
        <dbReference type="Proteomes" id="UP000298805"/>
    </source>
</evidence>
<evidence type="ECO:0000313" key="5">
    <source>
        <dbReference type="Proteomes" id="UP000272781"/>
    </source>
</evidence>
<proteinExistence type="predicted"/>
<accession>A0AAJ4RCA3</accession>
<dbReference type="AlphaFoldDB" id="A0AAJ4RCA3"/>
<reference evidence="6" key="1">
    <citation type="submission" date="2018-03" db="EMBL/GenBank/DDBJ databases">
        <title>A comparative analysis of the Nautiliaceae.</title>
        <authorList>
            <person name="Grosche A."/>
            <person name="Smedile F."/>
            <person name="Vetriani C."/>
        </authorList>
    </citation>
    <scope>NUCLEOTIDE SEQUENCE [LARGE SCALE GENOMIC DNA]</scope>
    <source>
        <strain evidence="6">TB6</strain>
    </source>
</reference>
<dbReference type="EMBL" id="RJVK01000003">
    <property type="protein sequence ID" value="ROR39428.1"/>
    <property type="molecule type" value="Genomic_DNA"/>
</dbReference>
<sequence>MNANKIVCVGRNYVEHIKELNNEMPSEPVYFMKPFSSVSEDIVLPGYSPMHYEGEICFLIGDRLKVGFGFDFTLREIQSELKKKGLPWERAKAFKGAAVFSDFVEFENIEDLGLEVYKNDELIQKADVSLMMFKPWELFEDIDKIFGLNTGDIVMTGTPKGVGLVEEGDEFEGRILEKGRVIVSKKWKVKK</sequence>
<feature type="domain" description="Fumarylacetoacetase-like C-terminal" evidence="2">
    <location>
        <begin position="5"/>
        <end position="179"/>
    </location>
</feature>
<organism evidence="4 5">
    <name type="scientific">Caminibacter pacificus</name>
    <dbReference type="NCBI Taxonomy" id="1424653"/>
    <lineage>
        <taxon>Bacteria</taxon>
        <taxon>Pseudomonadati</taxon>
        <taxon>Campylobacterota</taxon>
        <taxon>Epsilonproteobacteria</taxon>
        <taxon>Nautiliales</taxon>
        <taxon>Nautiliaceae</taxon>
        <taxon>Caminibacter</taxon>
    </lineage>
</organism>
<keyword evidence="1" id="KW-0479">Metal-binding</keyword>
<evidence type="ECO:0000256" key="1">
    <source>
        <dbReference type="ARBA" id="ARBA00022723"/>
    </source>
</evidence>
<keyword evidence="6" id="KW-1185">Reference proteome</keyword>
<dbReference type="Proteomes" id="UP000298805">
    <property type="component" value="Chromosome"/>
</dbReference>
<dbReference type="Gene3D" id="3.90.850.10">
    <property type="entry name" value="Fumarylacetoacetase-like, C-terminal domain"/>
    <property type="match status" value="1"/>
</dbReference>
<dbReference type="EMBL" id="CP027432">
    <property type="protein sequence ID" value="QCI28841.1"/>
    <property type="molecule type" value="Genomic_DNA"/>
</dbReference>
<dbReference type="Pfam" id="PF01557">
    <property type="entry name" value="FAA_hydrolase"/>
    <property type="match status" value="1"/>
</dbReference>
<reference evidence="4 5" key="2">
    <citation type="submission" date="2018-11" db="EMBL/GenBank/DDBJ databases">
        <title>Genomic Encyclopedia of Type Strains, Phase IV (KMG-IV): sequencing the most valuable type-strain genomes for metagenomic binning, comparative biology and taxonomic classification.</title>
        <authorList>
            <person name="Goeker M."/>
        </authorList>
    </citation>
    <scope>NUCLEOTIDE SEQUENCE [LARGE SCALE GENOMIC DNA]</scope>
    <source>
        <strain evidence="4 5">DSM 27783</strain>
    </source>
</reference>
<dbReference type="GO" id="GO:0018773">
    <property type="term" value="F:acetylpyruvate hydrolase activity"/>
    <property type="evidence" value="ECO:0007669"/>
    <property type="project" value="TreeGrafter"/>
</dbReference>